<dbReference type="Proteomes" id="UP000025227">
    <property type="component" value="Unplaced"/>
</dbReference>
<protein>
    <recommendedName>
        <fullName evidence="6">Solute carrier family 35 member F5</fullName>
    </recommendedName>
</protein>
<name>A0A7I5E500_HAECO</name>
<evidence type="ECO:0000313" key="11">
    <source>
        <dbReference type="Proteomes" id="UP000025227"/>
    </source>
</evidence>
<evidence type="ECO:0000256" key="3">
    <source>
        <dbReference type="ARBA" id="ARBA00022692"/>
    </source>
</evidence>
<evidence type="ECO:0000256" key="7">
    <source>
        <dbReference type="SAM" id="MobiDB-lite"/>
    </source>
</evidence>
<dbReference type="PANTHER" id="PTHR23051:SF0">
    <property type="entry name" value="SOLUTE CARRIER FAMILY 35 MEMBER F5"/>
    <property type="match status" value="1"/>
</dbReference>
<feature type="transmembrane region" description="Helical" evidence="8">
    <location>
        <begin position="260"/>
        <end position="282"/>
    </location>
</feature>
<keyword evidence="9" id="KW-0732">Signal</keyword>
<feature type="transmembrane region" description="Helical" evidence="8">
    <location>
        <begin position="203"/>
        <end position="222"/>
    </location>
</feature>
<feature type="domain" description="EamA" evidence="10">
    <location>
        <begin position="229"/>
        <end position="368"/>
    </location>
</feature>
<feature type="transmembrane region" description="Helical" evidence="8">
    <location>
        <begin position="327"/>
        <end position="347"/>
    </location>
</feature>
<feature type="transmembrane region" description="Helical" evidence="8">
    <location>
        <begin position="302"/>
        <end position="320"/>
    </location>
</feature>
<feature type="transmembrane region" description="Helical" evidence="8">
    <location>
        <begin position="175"/>
        <end position="196"/>
    </location>
</feature>
<evidence type="ECO:0000256" key="9">
    <source>
        <dbReference type="SAM" id="SignalP"/>
    </source>
</evidence>
<evidence type="ECO:0000256" key="8">
    <source>
        <dbReference type="SAM" id="Phobius"/>
    </source>
</evidence>
<reference evidence="12" key="1">
    <citation type="submission" date="2020-12" db="UniProtKB">
        <authorList>
            <consortium name="WormBaseParasite"/>
        </authorList>
    </citation>
    <scope>IDENTIFICATION</scope>
    <source>
        <strain evidence="12">MHco3</strain>
    </source>
</reference>
<dbReference type="PANTHER" id="PTHR23051">
    <property type="entry name" value="SOLUTE CARRIER FAMILY 35, MEMBER F5"/>
    <property type="match status" value="1"/>
</dbReference>
<feature type="transmembrane region" description="Helical" evidence="8">
    <location>
        <begin position="228"/>
        <end position="248"/>
    </location>
</feature>
<keyword evidence="4 8" id="KW-1133">Transmembrane helix</keyword>
<feature type="signal peptide" evidence="9">
    <location>
        <begin position="1"/>
        <end position="15"/>
    </location>
</feature>
<keyword evidence="5 8" id="KW-0472">Membrane</keyword>
<evidence type="ECO:0000256" key="2">
    <source>
        <dbReference type="ARBA" id="ARBA00007863"/>
    </source>
</evidence>
<dbReference type="WBParaSite" id="HCON_00001120-00001">
    <property type="protein sequence ID" value="HCON_00001120-00001"/>
    <property type="gene ID" value="HCON_00001120"/>
</dbReference>
<feature type="chain" id="PRO_5029783879" description="Solute carrier family 35 member F5" evidence="9">
    <location>
        <begin position="16"/>
        <end position="403"/>
    </location>
</feature>
<feature type="transmembrane region" description="Helical" evidence="8">
    <location>
        <begin position="150"/>
        <end position="169"/>
    </location>
</feature>
<proteinExistence type="inferred from homology"/>
<accession>A0A7I5E500</accession>
<feature type="compositionally biased region" description="Acidic residues" evidence="7">
    <location>
        <begin position="390"/>
        <end position="403"/>
    </location>
</feature>
<evidence type="ECO:0000256" key="6">
    <source>
        <dbReference type="ARBA" id="ARBA00040744"/>
    </source>
</evidence>
<dbReference type="InterPro" id="IPR000620">
    <property type="entry name" value="EamA_dom"/>
</dbReference>
<comment type="similarity">
    <text evidence="2">Belongs to the SLC35F solute transporter family.</text>
</comment>
<sequence>MILLLLVNVLWVLSSELTRFIFIDENFKRPFFTAYVKTCMLTVYMVRYLVFEKPEQHVYKVLENELSDCESIDMGAHSLTMEGFETMTSDSENDIDRTEVVSRSVRFAEHREIRRMPAIEADEARQARQPYTPPIFDCNFSINLPRNIKYTIFFFAPMWLICTFTYQTALVFTSVSALNLISSSSSLFVLVFSVCFPSNGSNFTLLKGFLVALNLGGVYLVSQSSSSLRGTIFAQVAAISYALYITLYTRYQEKHGEISINLMFGTIGVMAAFGGTPLLYIFDVLNVEKLHPLPTSEEVGMVVISAVFGTLLGDYLWLTAAGLTDSLLASLSLTLAIPLSFLADAIIRGNPPTAIQLLAAIPITVSFVGAALVGHKRTSPQAPETRHSSDEEDSAALLDNDES</sequence>
<evidence type="ECO:0000259" key="10">
    <source>
        <dbReference type="Pfam" id="PF00892"/>
    </source>
</evidence>
<evidence type="ECO:0000256" key="1">
    <source>
        <dbReference type="ARBA" id="ARBA00004141"/>
    </source>
</evidence>
<evidence type="ECO:0000256" key="5">
    <source>
        <dbReference type="ARBA" id="ARBA00023136"/>
    </source>
</evidence>
<comment type="subcellular location">
    <subcellularLocation>
        <location evidence="1">Membrane</location>
        <topology evidence="1">Multi-pass membrane protein</topology>
    </subcellularLocation>
</comment>
<dbReference type="SUPFAM" id="SSF103481">
    <property type="entry name" value="Multidrug resistance efflux transporter EmrE"/>
    <property type="match status" value="1"/>
</dbReference>
<keyword evidence="11" id="KW-1185">Reference proteome</keyword>
<dbReference type="OrthoDB" id="10041630at2759"/>
<feature type="region of interest" description="Disordered" evidence="7">
    <location>
        <begin position="378"/>
        <end position="403"/>
    </location>
</feature>
<dbReference type="GO" id="GO:0016020">
    <property type="term" value="C:membrane"/>
    <property type="evidence" value="ECO:0007669"/>
    <property type="project" value="UniProtKB-SubCell"/>
</dbReference>
<feature type="transmembrane region" description="Helical" evidence="8">
    <location>
        <begin position="353"/>
        <end position="373"/>
    </location>
</feature>
<keyword evidence="3 8" id="KW-0812">Transmembrane</keyword>
<dbReference type="AlphaFoldDB" id="A0A7I5E500"/>
<dbReference type="OMA" id="MYGVYTI"/>
<evidence type="ECO:0000256" key="4">
    <source>
        <dbReference type="ARBA" id="ARBA00022989"/>
    </source>
</evidence>
<organism evidence="11 12">
    <name type="scientific">Haemonchus contortus</name>
    <name type="common">Barber pole worm</name>
    <dbReference type="NCBI Taxonomy" id="6289"/>
    <lineage>
        <taxon>Eukaryota</taxon>
        <taxon>Metazoa</taxon>
        <taxon>Ecdysozoa</taxon>
        <taxon>Nematoda</taxon>
        <taxon>Chromadorea</taxon>
        <taxon>Rhabditida</taxon>
        <taxon>Rhabditina</taxon>
        <taxon>Rhabditomorpha</taxon>
        <taxon>Strongyloidea</taxon>
        <taxon>Trichostrongylidae</taxon>
        <taxon>Haemonchus</taxon>
    </lineage>
</organism>
<dbReference type="InterPro" id="IPR037185">
    <property type="entry name" value="EmrE-like"/>
</dbReference>
<feature type="transmembrane region" description="Helical" evidence="8">
    <location>
        <begin position="30"/>
        <end position="50"/>
    </location>
</feature>
<evidence type="ECO:0000313" key="12">
    <source>
        <dbReference type="WBParaSite" id="HCON_00001120-00001"/>
    </source>
</evidence>
<dbReference type="Pfam" id="PF00892">
    <property type="entry name" value="EamA"/>
    <property type="match status" value="1"/>
</dbReference>